<keyword evidence="11" id="KW-1185">Reference proteome</keyword>
<dbReference type="CDD" id="cd00207">
    <property type="entry name" value="fer2"/>
    <property type="match status" value="1"/>
</dbReference>
<dbReference type="InterPro" id="IPR017900">
    <property type="entry name" value="4Fe4S_Fe_S_CS"/>
</dbReference>
<sequence>MKLTNLVIDGQQVSCSPHDTILSAAHKAGIRIPKLCFLRNTNNIASCRVCVVEVEGASRLVTACNTPAEEGMVITTNSPRVMAARRTALSLILANGGKNALEARDGQATEFARVCRECGVESSEFQVAPQAEAPVVEGNPFLSYDPSLCIQCQRCVGACNKRAGNHTLVAGKQGVRSTIEAPFGPNWKATDCESCGNCAQACPTGALSMRRRAGYEESQVTRTRTTCPHCAVGCQLDLVVKDGRIVDAEPAKGPSNQGLLCVKGRSGSFDFVSSSDRLTMPLVKDPATGEFHETSWDEALSIVADRFGAIRDTHGGKALAAFACSRSTNEDIYLLQKMARTAFRTNNIDNCARV</sequence>
<dbReference type="InterPro" id="IPR006963">
    <property type="entry name" value="Mopterin_OxRdtase_4Fe-4S_dom"/>
</dbReference>
<proteinExistence type="predicted"/>
<dbReference type="Gene3D" id="3.40.50.740">
    <property type="match status" value="1"/>
</dbReference>
<feature type="domain" description="4Fe-4S Mo/W bis-MGD-type" evidence="9">
    <location>
        <begin position="220"/>
        <end position="275"/>
    </location>
</feature>
<dbReference type="Pfam" id="PF13510">
    <property type="entry name" value="Fer2_4"/>
    <property type="match status" value="1"/>
</dbReference>
<dbReference type="Gene3D" id="3.30.70.20">
    <property type="match status" value="1"/>
</dbReference>
<keyword evidence="6" id="KW-0411">Iron-sulfur</keyword>
<evidence type="ECO:0000259" key="7">
    <source>
        <dbReference type="PROSITE" id="PS51085"/>
    </source>
</evidence>
<dbReference type="PROSITE" id="PS00551">
    <property type="entry name" value="MOLYBDOPTERIN_PROK_1"/>
    <property type="match status" value="1"/>
</dbReference>
<dbReference type="InterPro" id="IPR001041">
    <property type="entry name" value="2Fe-2S_ferredoxin-type"/>
</dbReference>
<keyword evidence="1" id="KW-0004">4Fe-4S</keyword>
<dbReference type="AlphaFoldDB" id="A0A1H8RH70"/>
<evidence type="ECO:0000256" key="2">
    <source>
        <dbReference type="ARBA" id="ARBA00022723"/>
    </source>
</evidence>
<dbReference type="GO" id="GO:0003954">
    <property type="term" value="F:NADH dehydrogenase activity"/>
    <property type="evidence" value="ECO:0007669"/>
    <property type="project" value="TreeGrafter"/>
</dbReference>
<dbReference type="PROSITE" id="PS00198">
    <property type="entry name" value="4FE4S_FER_1"/>
    <property type="match status" value="1"/>
</dbReference>
<keyword evidence="3" id="KW-0677">Repeat</keyword>
<dbReference type="InterPro" id="IPR006656">
    <property type="entry name" value="Mopterin_OxRdtase"/>
</dbReference>
<evidence type="ECO:0000256" key="6">
    <source>
        <dbReference type="ARBA" id="ARBA00023014"/>
    </source>
</evidence>
<dbReference type="EMBL" id="FOEC01000003">
    <property type="protein sequence ID" value="SEO65879.1"/>
    <property type="molecule type" value="Genomic_DNA"/>
</dbReference>
<dbReference type="Gene3D" id="3.10.20.740">
    <property type="match status" value="1"/>
</dbReference>
<keyword evidence="5" id="KW-0408">Iron</keyword>
<dbReference type="Pfam" id="PF22117">
    <property type="entry name" value="Fer4_Nqo3"/>
    <property type="match status" value="1"/>
</dbReference>
<dbReference type="PANTHER" id="PTHR43105">
    <property type="entry name" value="RESPIRATORY NITRATE REDUCTASE"/>
    <property type="match status" value="1"/>
</dbReference>
<organism evidence="10 11">
    <name type="scientific">Denitrobacterium detoxificans</name>
    <dbReference type="NCBI Taxonomy" id="79604"/>
    <lineage>
        <taxon>Bacteria</taxon>
        <taxon>Bacillati</taxon>
        <taxon>Actinomycetota</taxon>
        <taxon>Coriobacteriia</taxon>
        <taxon>Eggerthellales</taxon>
        <taxon>Eggerthellaceae</taxon>
        <taxon>Denitrobacterium</taxon>
    </lineage>
</organism>
<dbReference type="GO" id="GO:0016020">
    <property type="term" value="C:membrane"/>
    <property type="evidence" value="ECO:0007669"/>
    <property type="project" value="TreeGrafter"/>
</dbReference>
<keyword evidence="4" id="KW-0560">Oxidoreductase</keyword>
<dbReference type="SUPFAM" id="SSF53706">
    <property type="entry name" value="Formate dehydrogenase/DMSO reductase, domains 1-3"/>
    <property type="match status" value="1"/>
</dbReference>
<reference evidence="11" key="1">
    <citation type="submission" date="2016-10" db="EMBL/GenBank/DDBJ databases">
        <authorList>
            <person name="Varghese N."/>
        </authorList>
    </citation>
    <scope>NUCLEOTIDE SEQUENCE [LARGE SCALE GENOMIC DNA]</scope>
    <source>
        <strain evidence="11">DSM 21843</strain>
    </source>
</reference>
<accession>A0A1H8RH70</accession>
<evidence type="ECO:0000256" key="3">
    <source>
        <dbReference type="ARBA" id="ARBA00022737"/>
    </source>
</evidence>
<protein>
    <submittedName>
        <fullName evidence="10">4Fe-4S dicluster domain-containing protein</fullName>
    </submittedName>
</protein>
<dbReference type="FunFam" id="3.30.70.20:FF:000035">
    <property type="entry name" value="Iron hydrogenase 1"/>
    <property type="match status" value="1"/>
</dbReference>
<dbReference type="SMART" id="SM00926">
    <property type="entry name" value="Molybdop_Fe4S4"/>
    <property type="match status" value="1"/>
</dbReference>
<dbReference type="GO" id="GO:0022904">
    <property type="term" value="P:respiratory electron transport chain"/>
    <property type="evidence" value="ECO:0007669"/>
    <property type="project" value="TreeGrafter"/>
</dbReference>
<dbReference type="Pfam" id="PF00384">
    <property type="entry name" value="Molybdopterin"/>
    <property type="match status" value="1"/>
</dbReference>
<dbReference type="PROSITE" id="PS51379">
    <property type="entry name" value="4FE4S_FER_2"/>
    <property type="match status" value="2"/>
</dbReference>
<evidence type="ECO:0000256" key="4">
    <source>
        <dbReference type="ARBA" id="ARBA00023002"/>
    </source>
</evidence>
<keyword evidence="2" id="KW-0479">Metal-binding</keyword>
<dbReference type="PANTHER" id="PTHR43105:SF14">
    <property type="entry name" value="FORMATE DEHYDROGENASE H"/>
    <property type="match status" value="1"/>
</dbReference>
<dbReference type="PROSITE" id="PS51085">
    <property type="entry name" value="2FE2S_FER_2"/>
    <property type="match status" value="1"/>
</dbReference>
<dbReference type="Proteomes" id="UP000182975">
    <property type="component" value="Unassembled WGS sequence"/>
</dbReference>
<gene>
    <name evidence="10" type="ORF">SAMN02910314_00831</name>
</gene>
<dbReference type="GO" id="GO:0051539">
    <property type="term" value="F:4 iron, 4 sulfur cluster binding"/>
    <property type="evidence" value="ECO:0007669"/>
    <property type="project" value="UniProtKB-KW"/>
</dbReference>
<dbReference type="InterPro" id="IPR054351">
    <property type="entry name" value="NADH_UbQ_OxRdtase_ferredoxin"/>
</dbReference>
<dbReference type="GO" id="GO:0046872">
    <property type="term" value="F:metal ion binding"/>
    <property type="evidence" value="ECO:0007669"/>
    <property type="project" value="UniProtKB-KW"/>
</dbReference>
<evidence type="ECO:0000259" key="8">
    <source>
        <dbReference type="PROSITE" id="PS51379"/>
    </source>
</evidence>
<evidence type="ECO:0000313" key="11">
    <source>
        <dbReference type="Proteomes" id="UP000182975"/>
    </source>
</evidence>
<dbReference type="SUPFAM" id="SSF54292">
    <property type="entry name" value="2Fe-2S ferredoxin-like"/>
    <property type="match status" value="1"/>
</dbReference>
<feature type="domain" description="4Fe-4S ferredoxin-type" evidence="8">
    <location>
        <begin position="183"/>
        <end position="212"/>
    </location>
</feature>
<dbReference type="PROSITE" id="PS51669">
    <property type="entry name" value="4FE4S_MOW_BIS_MGD"/>
    <property type="match status" value="1"/>
</dbReference>
<dbReference type="SUPFAM" id="SSF54862">
    <property type="entry name" value="4Fe-4S ferredoxins"/>
    <property type="match status" value="1"/>
</dbReference>
<dbReference type="InterPro" id="IPR050123">
    <property type="entry name" value="Prok_molybdopt-oxidoreductase"/>
</dbReference>
<dbReference type="Gene3D" id="2.20.25.90">
    <property type="entry name" value="ADC-like domains"/>
    <property type="match status" value="1"/>
</dbReference>
<feature type="domain" description="2Fe-2S ferredoxin-type" evidence="7">
    <location>
        <begin position="1"/>
        <end position="80"/>
    </location>
</feature>
<name>A0A1H8RH70_9ACTN</name>
<evidence type="ECO:0000256" key="5">
    <source>
        <dbReference type="ARBA" id="ARBA00023004"/>
    </source>
</evidence>
<dbReference type="InterPro" id="IPR017896">
    <property type="entry name" value="4Fe4S_Fe-S-bd"/>
</dbReference>
<evidence type="ECO:0000259" key="9">
    <source>
        <dbReference type="PROSITE" id="PS51669"/>
    </source>
</evidence>
<dbReference type="InterPro" id="IPR036010">
    <property type="entry name" value="2Fe-2S_ferredoxin-like_sf"/>
</dbReference>
<dbReference type="Pfam" id="PF04879">
    <property type="entry name" value="Molybdop_Fe4S4"/>
    <property type="match status" value="1"/>
</dbReference>
<feature type="domain" description="4Fe-4S ferredoxin-type" evidence="8">
    <location>
        <begin position="140"/>
        <end position="169"/>
    </location>
</feature>
<dbReference type="InterPro" id="IPR027467">
    <property type="entry name" value="MopterinOxRdtase_cofactor_BS"/>
</dbReference>
<evidence type="ECO:0000256" key="1">
    <source>
        <dbReference type="ARBA" id="ARBA00022485"/>
    </source>
</evidence>
<evidence type="ECO:0000313" key="10">
    <source>
        <dbReference type="EMBL" id="SEO65879.1"/>
    </source>
</evidence>